<dbReference type="RefSeq" id="WP_011322328.1">
    <property type="nucleotide sequence ID" value="NC_007426.1"/>
</dbReference>
<sequence length="300" mass="31013">METRRALLVDAFTTDPLAGNPAGVVPDADGLADDQLQAIAAELGASETAFVLESDDADHRLRFFTPTTEVDLCGHATVAAHAWLAETGRLDDGSYTVETDAGAVAVEIDSGTVWLSQRPAEVAAVELDYERLATALGADPATLTDVGADMPLATASTGLPYLVVPVNFLEGLSALDPNADAVASLSDELDVAGVYAFTFDTLGAETTLHARMFAPALGVDEDPVTGTAAAAVGAYLRAFEAFDGELPAEVVVEQGHFIDRPGKVRVQAQADPVTVGGEAATAFDGELSVPEPGDDDIIEA</sequence>
<dbReference type="AlphaFoldDB" id="A0A1U7EUP9"/>
<keyword evidence="3" id="KW-1185">Reference proteome</keyword>
<dbReference type="InterPro" id="IPR003719">
    <property type="entry name" value="Phenazine_PhzF-like"/>
</dbReference>
<reference evidence="2 3" key="1">
    <citation type="journal article" date="2005" name="Genome Res.">
        <title>Living with two extremes: conclusions from the genome sequence of Natronomonas pharaonis.</title>
        <authorList>
            <person name="Falb M."/>
            <person name="Pfeiffer F."/>
            <person name="Palm P."/>
            <person name="Rodewald K."/>
            <person name="Hickmann V."/>
            <person name="Tittor J."/>
            <person name="Oesterhelt D."/>
        </authorList>
    </citation>
    <scope>NUCLEOTIDE SEQUENCE [LARGE SCALE GENOMIC DNA]</scope>
    <source>
        <strain evidence="3">ATCC 35678 / DSM 2160 / CIP 103997 / JCM 8858 / NBRC 14720 / NCIMB 2260 / Gabara</strain>
    </source>
</reference>
<dbReference type="PANTHER" id="PTHR13774">
    <property type="entry name" value="PHENAZINE BIOSYNTHESIS PROTEIN"/>
    <property type="match status" value="1"/>
</dbReference>
<keyword evidence="1" id="KW-0413">Isomerase</keyword>
<organism evidence="2 3">
    <name type="scientific">Natronomonas pharaonis (strain ATCC 35678 / DSM 2160 / CIP 103997 / JCM 8858 / NBRC 14720 / NCIMB 2260 / Gabara)</name>
    <name type="common">Halobacterium pharaonis</name>
    <dbReference type="NCBI Taxonomy" id="348780"/>
    <lineage>
        <taxon>Archaea</taxon>
        <taxon>Methanobacteriati</taxon>
        <taxon>Methanobacteriota</taxon>
        <taxon>Stenosarchaea group</taxon>
        <taxon>Halobacteria</taxon>
        <taxon>Halobacteriales</taxon>
        <taxon>Natronomonadaceae</taxon>
        <taxon>Natronomonas</taxon>
    </lineage>
</organism>
<dbReference type="HOGENOM" id="CLU_048756_0_2_2"/>
<dbReference type="SUPFAM" id="SSF54506">
    <property type="entry name" value="Diaminopimelate epimerase-like"/>
    <property type="match status" value="1"/>
</dbReference>
<dbReference type="OrthoDB" id="105902at2157"/>
<evidence type="ECO:0000256" key="1">
    <source>
        <dbReference type="ARBA" id="ARBA00023235"/>
    </source>
</evidence>
<dbReference type="EnsemblBacteria" id="CAI48692">
    <property type="protein sequence ID" value="CAI48692"/>
    <property type="gene ID" value="NP_1202A"/>
</dbReference>
<dbReference type="Gene3D" id="3.10.310.10">
    <property type="entry name" value="Diaminopimelate Epimerase, Chain A, domain 1"/>
    <property type="match status" value="2"/>
</dbReference>
<accession>A0A1U7EUP9</accession>
<dbReference type="eggNOG" id="arCOG02256">
    <property type="taxonomic scope" value="Archaea"/>
</dbReference>
<dbReference type="STRING" id="348780.NP_1202A"/>
<name>A0A1U7EUP9_NATPD</name>
<dbReference type="Pfam" id="PF02567">
    <property type="entry name" value="PhzC-PhzF"/>
    <property type="match status" value="1"/>
</dbReference>
<proteinExistence type="predicted"/>
<dbReference type="KEGG" id="nph:NP_1202A"/>
<gene>
    <name evidence="2" type="primary">phzF</name>
    <name evidence="2" type="ordered locus">NP_1202A</name>
</gene>
<dbReference type="GeneID" id="3703027"/>
<dbReference type="PANTHER" id="PTHR13774:SF39">
    <property type="entry name" value="BIOSYNTHESIS PROTEIN, PUTATIVE-RELATED"/>
    <property type="match status" value="1"/>
</dbReference>
<dbReference type="GO" id="GO:0016853">
    <property type="term" value="F:isomerase activity"/>
    <property type="evidence" value="ECO:0007669"/>
    <property type="project" value="UniProtKB-KW"/>
</dbReference>
<evidence type="ECO:0000313" key="2">
    <source>
        <dbReference type="EMBL" id="CAI48692.1"/>
    </source>
</evidence>
<dbReference type="NCBIfam" id="TIGR00654">
    <property type="entry name" value="PhzF_family"/>
    <property type="match status" value="1"/>
</dbReference>
<dbReference type="Proteomes" id="UP000002698">
    <property type="component" value="Chromosome"/>
</dbReference>
<evidence type="ECO:0000313" key="3">
    <source>
        <dbReference type="Proteomes" id="UP000002698"/>
    </source>
</evidence>
<protein>
    <submittedName>
        <fullName evidence="2">PhzF family protein</fullName>
    </submittedName>
</protein>
<dbReference type="GO" id="GO:0005737">
    <property type="term" value="C:cytoplasm"/>
    <property type="evidence" value="ECO:0007669"/>
    <property type="project" value="TreeGrafter"/>
</dbReference>
<dbReference type="EMBL" id="CR936257">
    <property type="protein sequence ID" value="CAI48692.1"/>
    <property type="molecule type" value="Genomic_DNA"/>
</dbReference>
<dbReference type="PIRSF" id="PIRSF016184">
    <property type="entry name" value="PhzC_PhzF"/>
    <property type="match status" value="1"/>
</dbReference>